<accession>A0ABX8SH09</accession>
<reference evidence="2" key="1">
    <citation type="submission" date="2021-07" db="EMBL/GenBank/DDBJ databases">
        <title>Candidatus Kaistella beijingensis sp. nov. isolated from a municipal wastewater treatment plant is involved in sludge foaming.</title>
        <authorList>
            <person name="Song Y."/>
            <person name="Liu S.-J."/>
        </authorList>
    </citation>
    <scope>NUCLEOTIDE SEQUENCE</scope>
    <source>
        <strain evidence="2">DSM 43998</strain>
    </source>
</reference>
<evidence type="ECO:0000313" key="2">
    <source>
        <dbReference type="EMBL" id="QXQ15735.1"/>
    </source>
</evidence>
<organism evidence="2 3">
    <name type="scientific">Skermania pinensis</name>
    <dbReference type="NCBI Taxonomy" id="39122"/>
    <lineage>
        <taxon>Bacteria</taxon>
        <taxon>Bacillati</taxon>
        <taxon>Actinomycetota</taxon>
        <taxon>Actinomycetes</taxon>
        <taxon>Mycobacteriales</taxon>
        <taxon>Gordoniaceae</taxon>
        <taxon>Skermania</taxon>
    </lineage>
</organism>
<name>A0ABX8SH09_9ACTN</name>
<proteinExistence type="predicted"/>
<dbReference type="Proteomes" id="UP000887023">
    <property type="component" value="Chromosome"/>
</dbReference>
<evidence type="ECO:0000313" key="3">
    <source>
        <dbReference type="Proteomes" id="UP000887023"/>
    </source>
</evidence>
<protein>
    <recommendedName>
        <fullName evidence="1">SAV-6107-like HEPN domain-containing protein</fullName>
    </recommendedName>
</protein>
<feature type="domain" description="SAV-6107-like HEPN" evidence="1">
    <location>
        <begin position="13"/>
        <end position="109"/>
    </location>
</feature>
<dbReference type="EMBL" id="CP079105">
    <property type="protein sequence ID" value="QXQ15735.1"/>
    <property type="molecule type" value="Genomic_DNA"/>
</dbReference>
<dbReference type="Pfam" id="PF18726">
    <property type="entry name" value="HEPN_SAV_6107"/>
    <property type="match status" value="1"/>
</dbReference>
<keyword evidence="3" id="KW-1185">Reference proteome</keyword>
<dbReference type="InterPro" id="IPR040891">
    <property type="entry name" value="HEPN_SAV_6107"/>
</dbReference>
<sequence>MLLDRADRLLTAAAGEDDPRERFLAAYLSALRGAAAVLAATESGRSGRERSRSAWVRLAKAAPEFVMWSDYFSGYSETRAALEAGISRPVSAEAADEFYARVGAFLHDVDDLVADGARLRTLDRWGSDLTA</sequence>
<gene>
    <name evidence="2" type="ORF">KV203_06995</name>
</gene>
<evidence type="ECO:0000259" key="1">
    <source>
        <dbReference type="Pfam" id="PF18726"/>
    </source>
</evidence>